<name>A0A6C0JF48_9ZZZZ</name>
<reference evidence="1" key="1">
    <citation type="journal article" date="2020" name="Nature">
        <title>Giant virus diversity and host interactions through global metagenomics.</title>
        <authorList>
            <person name="Schulz F."/>
            <person name="Roux S."/>
            <person name="Paez-Espino D."/>
            <person name="Jungbluth S."/>
            <person name="Walsh D.A."/>
            <person name="Denef V.J."/>
            <person name="McMahon K.D."/>
            <person name="Konstantinidis K.T."/>
            <person name="Eloe-Fadrosh E.A."/>
            <person name="Kyrpides N.C."/>
            <person name="Woyke T."/>
        </authorList>
    </citation>
    <scope>NUCLEOTIDE SEQUENCE</scope>
    <source>
        <strain evidence="1">GVMAG-M-3300027708-39</strain>
    </source>
</reference>
<dbReference type="Gene3D" id="1.10.3210.10">
    <property type="entry name" value="Hypothetical protein af1432"/>
    <property type="match status" value="1"/>
</dbReference>
<dbReference type="PANTHER" id="PTHR33594">
    <property type="entry name" value="SUPERFAMILY HYDROLASE, PUTATIVE (AFU_ORTHOLOGUE AFUA_1G03035)-RELATED"/>
    <property type="match status" value="1"/>
</dbReference>
<organism evidence="1">
    <name type="scientific">viral metagenome</name>
    <dbReference type="NCBI Taxonomy" id="1070528"/>
    <lineage>
        <taxon>unclassified sequences</taxon>
        <taxon>metagenomes</taxon>
        <taxon>organismal metagenomes</taxon>
    </lineage>
</organism>
<evidence type="ECO:0008006" key="2">
    <source>
        <dbReference type="Google" id="ProtNLM"/>
    </source>
</evidence>
<evidence type="ECO:0000313" key="1">
    <source>
        <dbReference type="EMBL" id="QHU04242.1"/>
    </source>
</evidence>
<dbReference type="EMBL" id="MN740394">
    <property type="protein sequence ID" value="QHU04242.1"/>
    <property type="molecule type" value="Genomic_DNA"/>
</dbReference>
<proteinExistence type="predicted"/>
<accession>A0A6C0JF48</accession>
<sequence length="215" mass="25335">MKVMNFVNLINQAFRFVIQTSHEYNIDESHSLKHSIEVFNYANTIYESEVVKFPQLEKQREIISLASIVHDMCDKKYMDEDYGIANMNKYMKNYILPEELEIVSGIIKTMSYSKVKKNGYPDFGEHQLAYHITRESDLLAAYDLDRCIIYKLMRDSSSNYSDALIESKNLFENRILNYRKDKLFVTSYSKNKSLLLHRKALKDVEKLDSLLKILK</sequence>
<dbReference type="SUPFAM" id="SSF109604">
    <property type="entry name" value="HD-domain/PDEase-like"/>
    <property type="match status" value="1"/>
</dbReference>
<dbReference type="AlphaFoldDB" id="A0A6C0JF48"/>
<protein>
    <recommendedName>
        <fullName evidence="2">HD domain-containing protein</fullName>
    </recommendedName>
</protein>
<dbReference type="PANTHER" id="PTHR33594:SF1">
    <property type="entry name" value="HD_PDEASE DOMAIN-CONTAINING PROTEIN"/>
    <property type="match status" value="1"/>
</dbReference>